<organism evidence="1">
    <name type="scientific">Arundo donax</name>
    <name type="common">Giant reed</name>
    <name type="synonym">Donax arundinaceus</name>
    <dbReference type="NCBI Taxonomy" id="35708"/>
    <lineage>
        <taxon>Eukaryota</taxon>
        <taxon>Viridiplantae</taxon>
        <taxon>Streptophyta</taxon>
        <taxon>Embryophyta</taxon>
        <taxon>Tracheophyta</taxon>
        <taxon>Spermatophyta</taxon>
        <taxon>Magnoliopsida</taxon>
        <taxon>Liliopsida</taxon>
        <taxon>Poales</taxon>
        <taxon>Poaceae</taxon>
        <taxon>PACMAD clade</taxon>
        <taxon>Arundinoideae</taxon>
        <taxon>Arundineae</taxon>
        <taxon>Arundo</taxon>
    </lineage>
</organism>
<proteinExistence type="predicted"/>
<evidence type="ECO:0000313" key="1">
    <source>
        <dbReference type="EMBL" id="JAD73183.1"/>
    </source>
</evidence>
<dbReference type="EMBL" id="GBRH01224712">
    <property type="protein sequence ID" value="JAD73183.1"/>
    <property type="molecule type" value="Transcribed_RNA"/>
</dbReference>
<dbReference type="AlphaFoldDB" id="A0A0A9CFG0"/>
<name>A0A0A9CFG0_ARUDO</name>
<reference evidence="1" key="1">
    <citation type="submission" date="2014-09" db="EMBL/GenBank/DDBJ databases">
        <authorList>
            <person name="Magalhaes I.L.F."/>
            <person name="Oliveira U."/>
            <person name="Santos F.R."/>
            <person name="Vidigal T.H.D.A."/>
            <person name="Brescovit A.D."/>
            <person name="Santos A.J."/>
        </authorList>
    </citation>
    <scope>NUCLEOTIDE SEQUENCE</scope>
    <source>
        <tissue evidence="1">Shoot tissue taken approximately 20 cm above the soil surface</tissue>
    </source>
</reference>
<accession>A0A0A9CFG0</accession>
<sequence>MDLSAPLLFLMTIISKHNDAILLVSLILKHVVR</sequence>
<reference evidence="1" key="2">
    <citation type="journal article" date="2015" name="Data Brief">
        <title>Shoot transcriptome of the giant reed, Arundo donax.</title>
        <authorList>
            <person name="Barrero R.A."/>
            <person name="Guerrero F.D."/>
            <person name="Moolhuijzen P."/>
            <person name="Goolsby J.A."/>
            <person name="Tidwell J."/>
            <person name="Bellgard S.E."/>
            <person name="Bellgard M.I."/>
        </authorList>
    </citation>
    <scope>NUCLEOTIDE SEQUENCE</scope>
    <source>
        <tissue evidence="1">Shoot tissue taken approximately 20 cm above the soil surface</tissue>
    </source>
</reference>
<protein>
    <submittedName>
        <fullName evidence="1">Uncharacterized protein</fullName>
    </submittedName>
</protein>